<evidence type="ECO:0000313" key="2">
    <source>
        <dbReference type="EMBL" id="AJO23618.1"/>
    </source>
</evidence>
<sequence>MKKLAPLEAIVWNIALPGFAQLLAGRYVKGIMFLFMEFLINVNSRFNEAIMLSFLGRTREAGNIVDYGWLMFYPCLYFFAMWDAYKMARGNLQPYSYLPFVFAAYFVTLGLMLSPAVIVRQKMPGPVFFPMLCTIPGLLAGGLLRIILTRKSHKNS</sequence>
<keyword evidence="1" id="KW-0472">Membrane</keyword>
<organism evidence="3 5">
    <name type="scientific">Heyndrickxia coagulans</name>
    <name type="common">Weizmannia coagulans</name>
    <dbReference type="NCBI Taxonomy" id="1398"/>
    <lineage>
        <taxon>Bacteria</taxon>
        <taxon>Bacillati</taxon>
        <taxon>Bacillota</taxon>
        <taxon>Bacilli</taxon>
        <taxon>Bacillales</taxon>
        <taxon>Bacillaceae</taxon>
        <taxon>Heyndrickxia</taxon>
    </lineage>
</organism>
<feature type="transmembrane region" description="Helical" evidence="1">
    <location>
        <begin position="97"/>
        <end position="121"/>
    </location>
</feature>
<dbReference type="STRING" id="1398.AB434_2478"/>
<evidence type="ECO:0000313" key="3">
    <source>
        <dbReference type="EMBL" id="KWZ77265.1"/>
    </source>
</evidence>
<feature type="transmembrane region" description="Helical" evidence="1">
    <location>
        <begin position="67"/>
        <end position="85"/>
    </location>
</feature>
<keyword evidence="4" id="KW-1185">Reference proteome</keyword>
<dbReference type="Proteomes" id="UP000070376">
    <property type="component" value="Unassembled WGS sequence"/>
</dbReference>
<reference evidence="5" key="3">
    <citation type="submission" date="2016-01" db="EMBL/GenBank/DDBJ databases">
        <authorList>
            <person name="Mitreva M."/>
            <person name="Pepin K.H."/>
            <person name="Mihindukulasuriya K.A."/>
            <person name="Fulton R."/>
            <person name="Fronick C."/>
            <person name="O'Laughlin M."/>
            <person name="Miner T."/>
            <person name="Herter B."/>
            <person name="Rosa B.A."/>
            <person name="Cordes M."/>
            <person name="Tomlinson C."/>
            <person name="Wollam A."/>
            <person name="Palsikar V.B."/>
            <person name="Mardis E.R."/>
            <person name="Wilson R.K."/>
        </authorList>
    </citation>
    <scope>NUCLEOTIDE SEQUENCE [LARGE SCALE GENOMIC DNA]</scope>
    <source>
        <strain evidence="5">GED7749B</strain>
    </source>
</reference>
<dbReference type="EMBL" id="LRPN01000177">
    <property type="protein sequence ID" value="KWZ77265.1"/>
    <property type="molecule type" value="Genomic_DNA"/>
</dbReference>
<dbReference type="RefSeq" id="WP_014095643.1">
    <property type="nucleotide sequence ID" value="NZ_CP010525.1"/>
</dbReference>
<evidence type="ECO:0000313" key="4">
    <source>
        <dbReference type="Proteomes" id="UP000032024"/>
    </source>
</evidence>
<name>A0A0C5C5P7_HEYCO</name>
<gene>
    <name evidence="3" type="ORF">HMPREF3213_03454</name>
    <name evidence="2" type="ORF">SB48_HM08orf04507</name>
</gene>
<reference evidence="3" key="4">
    <citation type="submission" date="2016-01" db="EMBL/GenBank/DDBJ databases">
        <authorList>
            <person name="Oliw E.H."/>
        </authorList>
    </citation>
    <scope>NUCLEOTIDE SEQUENCE [LARGE SCALE GENOMIC DNA]</scope>
    <source>
        <strain evidence="3">GED7749B</strain>
    </source>
</reference>
<dbReference type="EMBL" id="CP010525">
    <property type="protein sequence ID" value="AJO23618.1"/>
    <property type="molecule type" value="Genomic_DNA"/>
</dbReference>
<feature type="transmembrane region" description="Helical" evidence="1">
    <location>
        <begin position="127"/>
        <end position="148"/>
    </location>
</feature>
<evidence type="ECO:0000313" key="5">
    <source>
        <dbReference type="Proteomes" id="UP000070376"/>
    </source>
</evidence>
<accession>A0A0C5C5P7</accession>
<dbReference type="Proteomes" id="UP000032024">
    <property type="component" value="Chromosome"/>
</dbReference>
<proteinExistence type="predicted"/>
<keyword evidence="1" id="KW-1133">Transmembrane helix</keyword>
<dbReference type="PATRIC" id="fig|1398.18.peg.2799"/>
<evidence type="ECO:0000256" key="1">
    <source>
        <dbReference type="SAM" id="Phobius"/>
    </source>
</evidence>
<protein>
    <submittedName>
        <fullName evidence="3">Uncharacterized protein</fullName>
    </submittedName>
</protein>
<reference evidence="2" key="1">
    <citation type="submission" date="2015-01" db="EMBL/GenBank/DDBJ databases">
        <title>Comparative genome analysis of Bacillus coagulans HM-08, Clostridium butyricum HM-68, Bacillus subtilis HM-66 and Bacillus licheniformis BL-09.</title>
        <authorList>
            <person name="Zhang H."/>
        </authorList>
    </citation>
    <scope>NUCLEOTIDE SEQUENCE [LARGE SCALE GENOMIC DNA]</scope>
    <source>
        <strain evidence="2">HM-08</strain>
    </source>
</reference>
<reference evidence="4" key="2">
    <citation type="submission" date="2015-01" db="EMBL/GenBank/DDBJ databases">
        <title>Comparative genome analysis of Bacillus coagulans HM-08, Clostridium butyricum HM-68, Bacillus subtilis HM-66 and Bacillus paralicheniformis BL-09.</title>
        <authorList>
            <person name="Zhang H."/>
        </authorList>
    </citation>
    <scope>NUCLEOTIDE SEQUENCE [LARGE SCALE GENOMIC DNA]</scope>
    <source>
        <strain evidence="4">HM-08</strain>
    </source>
</reference>
<keyword evidence="1" id="KW-0812">Transmembrane</keyword>
<dbReference type="AlphaFoldDB" id="A0A0C5C5P7"/>